<gene>
    <name evidence="2" type="ORF">ASS94_00730</name>
</gene>
<comment type="caution">
    <text evidence="2">The sequence shown here is derived from an EMBL/GenBank/DDBJ whole genome shotgun (WGS) entry which is preliminary data.</text>
</comment>
<dbReference type="RefSeq" id="WP_069854279.1">
    <property type="nucleotide sequence ID" value="NZ_LNPX01000004.1"/>
</dbReference>
<feature type="compositionally biased region" description="Basic residues" evidence="1">
    <location>
        <begin position="38"/>
        <end position="50"/>
    </location>
</feature>
<dbReference type="EMBL" id="LNPX01000004">
    <property type="protein sequence ID" value="OEK58879.1"/>
    <property type="molecule type" value="Genomic_DNA"/>
</dbReference>
<reference evidence="3" key="1">
    <citation type="submission" date="2015-11" db="EMBL/GenBank/DDBJ databases">
        <title>Genomic diversity of Staphylococcus saprophyticus strains from urinary tract infections, animal surfaces, and fermented foods.</title>
        <authorList>
            <person name="Wolfe B.E."/>
        </authorList>
    </citation>
    <scope>NUCLEOTIDE SEQUENCE [LARGE SCALE GENOMIC DNA]</scope>
    <source>
        <strain evidence="3">738_7</strain>
    </source>
</reference>
<sequence>MSLTLFDKKDIKNKSENYSKTKNSKKKEKMKQKEARKQVKKRKKLQKKYKKENIREKNNAFAPLFGYDYTPSYIYSGNRYATILKIVNKFGTNHDGSFGWFVNLIPESNEEGNVITKLIEADKPIDSKKQDEIFKKEVNKIIRGHSEENASKSENEGDKTIKELVVHDVLQASRADAKSKLAIDSFIYVMITADTPYHVSKQLRKINENYKDQINGVQAMSVAGNQEKMFKNLLEPPKGDKNDYTWMSDEFAGNDHAVRRGLDDDTGVSVGELTQDYTGGQALMSLYNSIGKRAVVGAYESSSIYQYDGYDDLTGSSLWGQRIANDATVHGHRVFHIVMNGFEYGVDDFDVEGEDKETKFVCPPSLERDIGRVDLSKGNLNPIEMFGDSVRDKDNKVQIFNTNLNKIKHMFKLMSGRTLVPRQTTMLEEALVTFYRQKRMWTEQPEKYPNELRIYGLKSETVPKMGAFTTQLTDLVLKNTSEKTYKIDDDIRDARHLETVMKNALSKYRAIVNTTTTLPDPKSIEKLQMYYDLSKLSNDSEMMEAQFLNIFSYVMTACEKGDVIMFHGLDKITTETLNVIKGRIDTATRQGIKLVYLFDTIGGSGYSKTEGLEYANLFNTEGLLYQSLDVDFGYTVLGAMTLKDLELYQEKVKQKLTARLQSILTATNEPYQYQIRRPIDLTSVIVQGQFFV</sequence>
<organism evidence="2 3">
    <name type="scientific">Staphylococcus equorum</name>
    <dbReference type="NCBI Taxonomy" id="246432"/>
    <lineage>
        <taxon>Bacteria</taxon>
        <taxon>Bacillati</taxon>
        <taxon>Bacillota</taxon>
        <taxon>Bacilli</taxon>
        <taxon>Bacillales</taxon>
        <taxon>Staphylococcaceae</taxon>
        <taxon>Staphylococcus</taxon>
    </lineage>
</organism>
<name>A0AAP7LV04_9STAP</name>
<feature type="region of interest" description="Disordered" evidence="1">
    <location>
        <begin position="1"/>
        <end position="50"/>
    </location>
</feature>
<protein>
    <submittedName>
        <fullName evidence="2">Uncharacterized protein</fullName>
    </submittedName>
</protein>
<dbReference type="Proteomes" id="UP000095464">
    <property type="component" value="Unassembled WGS sequence"/>
</dbReference>
<dbReference type="AlphaFoldDB" id="A0AAP7LV04"/>
<accession>A0AAP7LV04</accession>
<evidence type="ECO:0000256" key="1">
    <source>
        <dbReference type="SAM" id="MobiDB-lite"/>
    </source>
</evidence>
<feature type="compositionally biased region" description="Basic and acidic residues" evidence="1">
    <location>
        <begin position="1"/>
        <end position="19"/>
    </location>
</feature>
<evidence type="ECO:0000313" key="2">
    <source>
        <dbReference type="EMBL" id="OEK58879.1"/>
    </source>
</evidence>
<evidence type="ECO:0000313" key="3">
    <source>
        <dbReference type="Proteomes" id="UP000095464"/>
    </source>
</evidence>
<proteinExistence type="predicted"/>